<dbReference type="CDD" id="cd18008">
    <property type="entry name" value="DEXDc_SHPRH-like"/>
    <property type="match status" value="1"/>
</dbReference>
<reference evidence="14" key="1">
    <citation type="submission" date="2021-11" db="EMBL/GenBank/DDBJ databases">
        <authorList>
            <person name="Herlambang A."/>
            <person name="Guo Y."/>
            <person name="Takashima Y."/>
            <person name="Nishizawa T."/>
        </authorList>
    </citation>
    <scope>NUCLEOTIDE SEQUENCE</scope>
    <source>
        <strain evidence="14">E1425</strain>
    </source>
</reference>
<protein>
    <submittedName>
        <fullName evidence="14">SWI/SNF-related matrix-associated actin-dependent regulator of chromatin subfamily A3</fullName>
    </submittedName>
</protein>
<dbReference type="Pfam" id="PF00271">
    <property type="entry name" value="Helicase_C"/>
    <property type="match status" value="1"/>
</dbReference>
<feature type="compositionally biased region" description="Low complexity" evidence="10">
    <location>
        <begin position="594"/>
        <end position="606"/>
    </location>
</feature>
<evidence type="ECO:0000256" key="9">
    <source>
        <dbReference type="PROSITE-ProRule" id="PRU00175"/>
    </source>
</evidence>
<evidence type="ECO:0000259" key="12">
    <source>
        <dbReference type="PROSITE" id="PS51192"/>
    </source>
</evidence>
<feature type="compositionally biased region" description="Acidic residues" evidence="10">
    <location>
        <begin position="57"/>
        <end position="68"/>
    </location>
</feature>
<dbReference type="GO" id="GO:0008270">
    <property type="term" value="F:zinc ion binding"/>
    <property type="evidence" value="ECO:0007669"/>
    <property type="project" value="UniProtKB-KW"/>
</dbReference>
<dbReference type="Proteomes" id="UP000827284">
    <property type="component" value="Unassembled WGS sequence"/>
</dbReference>
<keyword evidence="15" id="KW-1185">Reference proteome</keyword>
<feature type="region of interest" description="Disordered" evidence="10">
    <location>
        <begin position="145"/>
        <end position="242"/>
    </location>
</feature>
<name>A0A9P3H5B7_9FUNG</name>
<dbReference type="AlphaFoldDB" id="A0A9P3H5B7"/>
<evidence type="ECO:0000256" key="3">
    <source>
        <dbReference type="ARBA" id="ARBA00022741"/>
    </source>
</evidence>
<dbReference type="GO" id="GO:0005524">
    <property type="term" value="F:ATP binding"/>
    <property type="evidence" value="ECO:0007669"/>
    <property type="project" value="UniProtKB-KW"/>
</dbReference>
<accession>A0A9P3H5B7</accession>
<dbReference type="InterPro" id="IPR049730">
    <property type="entry name" value="SNF2/RAD54-like_C"/>
</dbReference>
<dbReference type="PROSITE" id="PS00518">
    <property type="entry name" value="ZF_RING_1"/>
    <property type="match status" value="1"/>
</dbReference>
<dbReference type="CDD" id="cd18793">
    <property type="entry name" value="SF2_C_SNF"/>
    <property type="match status" value="1"/>
</dbReference>
<dbReference type="InterPro" id="IPR001841">
    <property type="entry name" value="Znf_RING"/>
</dbReference>
<dbReference type="SMART" id="SM00184">
    <property type="entry name" value="RING"/>
    <property type="match status" value="1"/>
</dbReference>
<evidence type="ECO:0000259" key="11">
    <source>
        <dbReference type="PROSITE" id="PS50089"/>
    </source>
</evidence>
<reference evidence="14" key="2">
    <citation type="journal article" date="2022" name="Microbiol. Resour. Announc.">
        <title>Whole-Genome Sequence of Entomortierella parvispora E1425, a Mucoromycotan Fungus Associated with Burkholderiaceae-Related Endosymbiotic Bacteria.</title>
        <authorList>
            <person name="Herlambang A."/>
            <person name="Guo Y."/>
            <person name="Takashima Y."/>
            <person name="Narisawa K."/>
            <person name="Ohta H."/>
            <person name="Nishizawa T."/>
        </authorList>
    </citation>
    <scope>NUCLEOTIDE SEQUENCE</scope>
    <source>
        <strain evidence="14">E1425</strain>
    </source>
</reference>
<dbReference type="InterPro" id="IPR013083">
    <property type="entry name" value="Znf_RING/FYVE/PHD"/>
</dbReference>
<proteinExistence type="inferred from homology"/>
<keyword evidence="6" id="KW-0347">Helicase</keyword>
<dbReference type="SUPFAM" id="SSF52540">
    <property type="entry name" value="P-loop containing nucleoside triphosphate hydrolases"/>
    <property type="match status" value="2"/>
</dbReference>
<feature type="domain" description="Helicase ATP-binding" evidence="12">
    <location>
        <begin position="552"/>
        <end position="792"/>
    </location>
</feature>
<dbReference type="PANTHER" id="PTHR45626">
    <property type="entry name" value="TRANSCRIPTION TERMINATION FACTOR 2-RELATED"/>
    <property type="match status" value="1"/>
</dbReference>
<dbReference type="InterPro" id="IPR038718">
    <property type="entry name" value="SNF2-like_sf"/>
</dbReference>
<keyword evidence="5" id="KW-0378">Hydrolase</keyword>
<keyword evidence="7" id="KW-0862">Zinc</keyword>
<dbReference type="InterPro" id="IPR000330">
    <property type="entry name" value="SNF2_N"/>
</dbReference>
<dbReference type="InterPro" id="IPR001650">
    <property type="entry name" value="Helicase_C-like"/>
</dbReference>
<feature type="region of interest" description="Disordered" evidence="10">
    <location>
        <begin position="1"/>
        <end position="129"/>
    </location>
</feature>
<feature type="compositionally biased region" description="Basic and acidic residues" evidence="10">
    <location>
        <begin position="43"/>
        <end position="53"/>
    </location>
</feature>
<keyword evidence="8" id="KW-0067">ATP-binding</keyword>
<evidence type="ECO:0000256" key="2">
    <source>
        <dbReference type="ARBA" id="ARBA00022723"/>
    </source>
</evidence>
<dbReference type="GO" id="GO:0004386">
    <property type="term" value="F:helicase activity"/>
    <property type="evidence" value="ECO:0007669"/>
    <property type="project" value="UniProtKB-KW"/>
</dbReference>
<dbReference type="Pfam" id="PF00176">
    <property type="entry name" value="SNF2-rel_dom"/>
    <property type="match status" value="1"/>
</dbReference>
<dbReference type="InterPro" id="IPR050628">
    <property type="entry name" value="SNF2_RAD54_helicase_TF"/>
</dbReference>
<keyword evidence="3" id="KW-0547">Nucleotide-binding</keyword>
<dbReference type="SMART" id="SM00487">
    <property type="entry name" value="DEXDc"/>
    <property type="match status" value="1"/>
</dbReference>
<evidence type="ECO:0000313" key="14">
    <source>
        <dbReference type="EMBL" id="GJJ70280.1"/>
    </source>
</evidence>
<feature type="compositionally biased region" description="Low complexity" evidence="10">
    <location>
        <begin position="155"/>
        <end position="165"/>
    </location>
</feature>
<evidence type="ECO:0000256" key="10">
    <source>
        <dbReference type="SAM" id="MobiDB-lite"/>
    </source>
</evidence>
<dbReference type="PROSITE" id="PS50089">
    <property type="entry name" value="ZF_RING_2"/>
    <property type="match status" value="1"/>
</dbReference>
<evidence type="ECO:0000256" key="5">
    <source>
        <dbReference type="ARBA" id="ARBA00022801"/>
    </source>
</evidence>
<evidence type="ECO:0000256" key="6">
    <source>
        <dbReference type="ARBA" id="ARBA00022806"/>
    </source>
</evidence>
<feature type="compositionally biased region" description="Polar residues" evidence="10">
    <location>
        <begin position="78"/>
        <end position="88"/>
    </location>
</feature>
<keyword evidence="4 9" id="KW-0863">Zinc-finger</keyword>
<dbReference type="PROSITE" id="PS51194">
    <property type="entry name" value="HELICASE_CTER"/>
    <property type="match status" value="1"/>
</dbReference>
<comment type="caution">
    <text evidence="14">The sequence shown here is derived from an EMBL/GenBank/DDBJ whole genome shotgun (WGS) entry which is preliminary data.</text>
</comment>
<dbReference type="GO" id="GO:0016787">
    <property type="term" value="F:hydrolase activity"/>
    <property type="evidence" value="ECO:0007669"/>
    <property type="project" value="UniProtKB-KW"/>
</dbReference>
<dbReference type="SUPFAM" id="SSF57850">
    <property type="entry name" value="RING/U-box"/>
    <property type="match status" value="1"/>
</dbReference>
<dbReference type="InterPro" id="IPR027417">
    <property type="entry name" value="P-loop_NTPase"/>
</dbReference>
<dbReference type="Gene3D" id="3.30.40.10">
    <property type="entry name" value="Zinc/RING finger domain, C3HC4 (zinc finger)"/>
    <property type="match status" value="1"/>
</dbReference>
<evidence type="ECO:0000259" key="13">
    <source>
        <dbReference type="PROSITE" id="PS51194"/>
    </source>
</evidence>
<evidence type="ECO:0000313" key="15">
    <source>
        <dbReference type="Proteomes" id="UP000827284"/>
    </source>
</evidence>
<comment type="similarity">
    <text evidence="1">Belongs to the SNF2/RAD54 helicase family.</text>
</comment>
<feature type="compositionally biased region" description="Polar residues" evidence="10">
    <location>
        <begin position="194"/>
        <end position="221"/>
    </location>
</feature>
<dbReference type="InterPro" id="IPR014001">
    <property type="entry name" value="Helicase_ATP-bd"/>
</dbReference>
<evidence type="ECO:0000256" key="7">
    <source>
        <dbReference type="ARBA" id="ARBA00022833"/>
    </source>
</evidence>
<dbReference type="PANTHER" id="PTHR45626:SF52">
    <property type="entry name" value="SINGLE-STRANDED DNA-DEPENDENT ATPASE (EUROFUNG)"/>
    <property type="match status" value="1"/>
</dbReference>
<feature type="compositionally biased region" description="Polar residues" evidence="10">
    <location>
        <begin position="229"/>
        <end position="242"/>
    </location>
</feature>
<dbReference type="InterPro" id="IPR017907">
    <property type="entry name" value="Znf_RING_CS"/>
</dbReference>
<dbReference type="Gene3D" id="3.40.50.300">
    <property type="entry name" value="P-loop containing nucleotide triphosphate hydrolases"/>
    <property type="match status" value="1"/>
</dbReference>
<feature type="compositionally biased region" description="Gly residues" evidence="10">
    <location>
        <begin position="1"/>
        <end position="12"/>
    </location>
</feature>
<organism evidence="14 15">
    <name type="scientific">Entomortierella parvispora</name>
    <dbReference type="NCBI Taxonomy" id="205924"/>
    <lineage>
        <taxon>Eukaryota</taxon>
        <taxon>Fungi</taxon>
        <taxon>Fungi incertae sedis</taxon>
        <taxon>Mucoromycota</taxon>
        <taxon>Mortierellomycotina</taxon>
        <taxon>Mortierellomycetes</taxon>
        <taxon>Mortierellales</taxon>
        <taxon>Mortierellaceae</taxon>
        <taxon>Entomortierella</taxon>
    </lineage>
</organism>
<feature type="region of interest" description="Disordered" evidence="10">
    <location>
        <begin position="594"/>
        <end position="635"/>
    </location>
</feature>
<dbReference type="SMART" id="SM00490">
    <property type="entry name" value="HELICc"/>
    <property type="match status" value="1"/>
</dbReference>
<feature type="domain" description="RING-type" evidence="11">
    <location>
        <begin position="941"/>
        <end position="1000"/>
    </location>
</feature>
<evidence type="ECO:0000256" key="8">
    <source>
        <dbReference type="ARBA" id="ARBA00022840"/>
    </source>
</evidence>
<sequence length="1253" mass="139261">MAGQPPNGGFGGKKSDPGSLTDPLSFASRLFEQIGNNNYSMDDESRSESERSGSELQTDDEDEDDNDDDVQRRDGGSSKHQVSTTNQLHKIGRSLEDRSSTRHMGQSTGPGPQGHANLHNGDNSDHVAKRMRLEAVAQLISAGMQRNSPTAQIKAQPGTQTQPGTQAPPPFTLTPETLSLFNLAPSGDSPKVTPLQQRPSAPQQHMSQSYTRPVSHQNTAPPATMSKPMYSQSSHIQLPPTSFTPSVLKSAASGKVIDLTEEDPLNVSDDDVVIDESRTTAIANRNMCFGMIQSLVVTLYPRHLEYIEGKADRVIIKRATTANKASLAVEHESGLYGYIVSELAETLVPLVDANMIWWEASVPRVRKQNNVSAPVNIIIYGRPEYQMAVAKALYGKVRLEEPLAFDSRTRYSNPLVPEAGEKLSPYDRWRGMTAPAALGTGLPSSTYGYSGYSNYSGYGSTARSAEEIKNQIDGVFKGLRSATDLPEVEPVKMLSTPMYRHQKQALYFLLEREKQEDYSDNEKNKLTSLWRKNQALHRHPTYLNVVTSQETALKPTSMLGGILADDMGLGKTITIISLIVHTLDRRMHVPARTASASLPAPSGAAPDFLSSGEQVTEYDSPPSPTIRPLQPTAPRKPMFKKRLTNQQTKSHATLIICPLSTVQNWEEQFETHVRKDSLQVYVYHGGQRVSDPAFLAKHDVVITTYNLLGSEYSKECKGRDTENGPSKHPSVLQHIDWFRVVLDEAHIIKEATTVQSKAACSLKAERKWCLTGTPIQNKLDDLYALVKFLGMQPFHEKAHWAHYISKPIKAANPIGITRLQTLMKVITLRRTKTQMVDGKPLLTLPARTDHMRILELSLNERQMYQRMESRAKQTVDEIVQENKIMKNYAHILQAILKLRQICAHYALVKNMYDDLDMSGEFNLAKAAAILSLLQDSGNDQCNQCFHPSTATPIVTRCEHIFCPECVKKLNPISFMLIQKGNANVSVAPELKTDFSCPQCSSNLKPVDLIQVMDDSEDKITATATEGVHVHSRTDEDGMFIHSTKVKALMDDLVQATDIAKKTGQPLVKSVVFSQWTSMLDLIEDGLRENNIKFTRLDGTMQRSDRTSAMINFKEKSDVSVILISLKAGGVGLNLTSAQRVYLMDPHWNPSVESQAIDRIHRLGQTKPVDVIRFIIKESIEENILELQKRKTELSDMTFAEKLSKQEVLKRRLEDLKYLFQGSSEIMKKSRAGAVASESLTPSSASSPASVSFQ</sequence>
<dbReference type="OrthoDB" id="448448at2759"/>
<feature type="domain" description="Helicase C-terminal" evidence="13">
    <location>
        <begin position="1051"/>
        <end position="1216"/>
    </location>
</feature>
<dbReference type="EMBL" id="BQFW01000004">
    <property type="protein sequence ID" value="GJJ70280.1"/>
    <property type="molecule type" value="Genomic_DNA"/>
</dbReference>
<gene>
    <name evidence="14" type="ORF">EMPS_02629</name>
</gene>
<feature type="region of interest" description="Disordered" evidence="10">
    <location>
        <begin position="1230"/>
        <end position="1253"/>
    </location>
</feature>
<dbReference type="GO" id="GO:0008094">
    <property type="term" value="F:ATP-dependent activity, acting on DNA"/>
    <property type="evidence" value="ECO:0007669"/>
    <property type="project" value="TreeGrafter"/>
</dbReference>
<evidence type="ECO:0000256" key="4">
    <source>
        <dbReference type="ARBA" id="ARBA00022771"/>
    </source>
</evidence>
<feature type="compositionally biased region" description="Low complexity" evidence="10">
    <location>
        <begin position="1234"/>
        <end position="1253"/>
    </location>
</feature>
<keyword evidence="2" id="KW-0479">Metal-binding</keyword>
<dbReference type="GO" id="GO:0006281">
    <property type="term" value="P:DNA repair"/>
    <property type="evidence" value="ECO:0007669"/>
    <property type="project" value="TreeGrafter"/>
</dbReference>
<evidence type="ECO:0000256" key="1">
    <source>
        <dbReference type="ARBA" id="ARBA00007025"/>
    </source>
</evidence>
<dbReference type="Gene3D" id="3.40.50.10810">
    <property type="entry name" value="Tandem AAA-ATPase domain"/>
    <property type="match status" value="2"/>
</dbReference>
<dbReference type="GO" id="GO:0005634">
    <property type="term" value="C:nucleus"/>
    <property type="evidence" value="ECO:0007669"/>
    <property type="project" value="TreeGrafter"/>
</dbReference>
<dbReference type="PROSITE" id="PS51192">
    <property type="entry name" value="HELICASE_ATP_BIND_1"/>
    <property type="match status" value="1"/>
</dbReference>